<feature type="compositionally biased region" description="Polar residues" evidence="1">
    <location>
        <begin position="193"/>
        <end position="204"/>
    </location>
</feature>
<feature type="compositionally biased region" description="Low complexity" evidence="1">
    <location>
        <begin position="176"/>
        <end position="192"/>
    </location>
</feature>
<feature type="compositionally biased region" description="Pro residues" evidence="1">
    <location>
        <begin position="222"/>
        <end position="243"/>
    </location>
</feature>
<feature type="compositionally biased region" description="Low complexity" evidence="1">
    <location>
        <begin position="205"/>
        <end position="221"/>
    </location>
</feature>
<protein>
    <submittedName>
        <fullName evidence="2">Uncharacterized protein</fullName>
    </submittedName>
</protein>
<evidence type="ECO:0000313" key="2">
    <source>
        <dbReference type="EMBL" id="KZC24595.1"/>
    </source>
</evidence>
<dbReference type="AlphaFoldDB" id="A0A154QK85"/>
<dbReference type="Proteomes" id="UP000076131">
    <property type="component" value="Unassembled WGS sequence"/>
</dbReference>
<name>A0A154QK85_9GAMM</name>
<dbReference type="RefSeq" id="WP_063107608.1">
    <property type="nucleotide sequence ID" value="NZ_LVJS01000023.1"/>
</dbReference>
<keyword evidence="3" id="KW-1185">Reference proteome</keyword>
<evidence type="ECO:0000256" key="1">
    <source>
        <dbReference type="SAM" id="MobiDB-lite"/>
    </source>
</evidence>
<reference evidence="2 3" key="1">
    <citation type="journal article" date="2016" name="MBio">
        <title>Lateral Gene Transfer in a Heavy Metal-Contaminated-Groundwater Microbial Community.</title>
        <authorList>
            <person name="Hemme C.L."/>
            <person name="Green S.J."/>
            <person name="Rishishwar L."/>
            <person name="Prakash O."/>
            <person name="Pettenato A."/>
            <person name="Chakraborty R."/>
            <person name="Deutschbauer A.M."/>
            <person name="Van Nostrand J.D."/>
            <person name="Wu L."/>
            <person name="He Z."/>
            <person name="Jordan I.K."/>
            <person name="Hazen T.C."/>
            <person name="Arkin A.P."/>
            <person name="Kostka J.E."/>
            <person name="Zhou J."/>
        </authorList>
    </citation>
    <scope>NUCLEOTIDE SEQUENCE [LARGE SCALE GENOMIC DNA]</scope>
    <source>
        <strain evidence="2 3">FW104-T7</strain>
    </source>
</reference>
<dbReference type="STRING" id="416169.RHOFW104T7_07700"/>
<organism evidence="2 3">
    <name type="scientific">Rhodanobacter thiooxydans</name>
    <dbReference type="NCBI Taxonomy" id="416169"/>
    <lineage>
        <taxon>Bacteria</taxon>
        <taxon>Pseudomonadati</taxon>
        <taxon>Pseudomonadota</taxon>
        <taxon>Gammaproteobacteria</taxon>
        <taxon>Lysobacterales</taxon>
        <taxon>Rhodanobacteraceae</taxon>
        <taxon>Rhodanobacter</taxon>
    </lineage>
</organism>
<comment type="caution">
    <text evidence="2">The sequence shown here is derived from an EMBL/GenBank/DDBJ whole genome shotgun (WGS) entry which is preliminary data.</text>
</comment>
<feature type="region of interest" description="Disordered" evidence="1">
    <location>
        <begin position="290"/>
        <end position="312"/>
    </location>
</feature>
<feature type="region of interest" description="Disordered" evidence="1">
    <location>
        <begin position="162"/>
        <end position="245"/>
    </location>
</feature>
<proteinExistence type="predicted"/>
<accession>A0A154QK85</accession>
<sequence length="312" mass="32431">MTTPLPPTDPTAPDDKLPGEAELAALYRQLPRSEPGPALDAAVLQAAAQALADDEHPLTVERRRGPRERGDWVRPKYRPLRDLDAIGVEPRRRLPPWLLTLGSAASLVLVAGLAWHLHQRPAVSVPAAPTSAAPAASAAADAGAVPTVDRQAAGIAGTTAAAKAAPLPSPQAPMQARADTTAARAAVPAPTAQSMSRPSQITAQSSPVAPPAVAELSAQAIAPPPPALAGAPTPPAAPAPPAEAAPATAPMVFNAAAEAQGDSPAQDRELVAIRQLFAGHHDEEAQQRLENFRRNHPQRELPEDLRVRLRQP</sequence>
<gene>
    <name evidence="2" type="ORF">RHOFW104T7_07700</name>
</gene>
<dbReference type="EMBL" id="LVJS01000023">
    <property type="protein sequence ID" value="KZC24595.1"/>
    <property type="molecule type" value="Genomic_DNA"/>
</dbReference>
<evidence type="ECO:0000313" key="3">
    <source>
        <dbReference type="Proteomes" id="UP000076131"/>
    </source>
</evidence>